<feature type="compositionally biased region" description="Polar residues" evidence="1">
    <location>
        <begin position="101"/>
        <end position="111"/>
    </location>
</feature>
<feature type="compositionally biased region" description="Basic residues" evidence="1">
    <location>
        <begin position="40"/>
        <end position="50"/>
    </location>
</feature>
<dbReference type="AlphaFoldDB" id="A0A0D7BKV5"/>
<proteinExistence type="predicted"/>
<feature type="region of interest" description="Disordered" evidence="1">
    <location>
        <begin position="1"/>
        <end position="112"/>
    </location>
</feature>
<protein>
    <submittedName>
        <fullName evidence="2">Uncharacterized protein</fullName>
    </submittedName>
</protein>
<gene>
    <name evidence="2" type="ORF">CYLTODRAFT_451905</name>
</gene>
<keyword evidence="3" id="KW-1185">Reference proteome</keyword>
<sequence>MAQPASEGRSRLETGQTLTHRKAASACIQPPPSGSAINHQRSRSTGKRPLPRVPLPRAATSSSVARPLPARPLPSRPSTSLPNTPSVSRPPSPVRDLPSSCNIDAGSTTTKPLPAPLILVSNTSSTCTPSRSDSIITVSTVRTLSPAPPTPTTARRRRMSKLRRHLGENIPDYLVPTSSPASKVPPVPSIPQDIKDKFCIPANDSVSELGIRFVRSSSPASTSEDDWQLFSGAEDSEDEQSEEEGKRDVFIEKTLTWSDERRHHFVTRPGSRYSRHWVLEKRGVRKEETDFDNILDRLRSL</sequence>
<evidence type="ECO:0000256" key="1">
    <source>
        <dbReference type="SAM" id="MobiDB-lite"/>
    </source>
</evidence>
<feature type="compositionally biased region" description="Low complexity" evidence="1">
    <location>
        <begin position="76"/>
        <end position="87"/>
    </location>
</feature>
<dbReference type="OrthoDB" id="2980827at2759"/>
<evidence type="ECO:0000313" key="2">
    <source>
        <dbReference type="EMBL" id="KIY70226.1"/>
    </source>
</evidence>
<feature type="region of interest" description="Disordered" evidence="1">
    <location>
        <begin position="217"/>
        <end position="246"/>
    </location>
</feature>
<evidence type="ECO:0000313" key="3">
    <source>
        <dbReference type="Proteomes" id="UP000054007"/>
    </source>
</evidence>
<dbReference type="EMBL" id="KN880471">
    <property type="protein sequence ID" value="KIY70226.1"/>
    <property type="molecule type" value="Genomic_DNA"/>
</dbReference>
<accession>A0A0D7BKV5</accession>
<organism evidence="2 3">
    <name type="scientific">Cylindrobasidium torrendii FP15055 ss-10</name>
    <dbReference type="NCBI Taxonomy" id="1314674"/>
    <lineage>
        <taxon>Eukaryota</taxon>
        <taxon>Fungi</taxon>
        <taxon>Dikarya</taxon>
        <taxon>Basidiomycota</taxon>
        <taxon>Agaricomycotina</taxon>
        <taxon>Agaricomycetes</taxon>
        <taxon>Agaricomycetidae</taxon>
        <taxon>Agaricales</taxon>
        <taxon>Marasmiineae</taxon>
        <taxon>Physalacriaceae</taxon>
        <taxon>Cylindrobasidium</taxon>
    </lineage>
</organism>
<reference evidence="2 3" key="1">
    <citation type="journal article" date="2015" name="Fungal Genet. Biol.">
        <title>Evolution of novel wood decay mechanisms in Agaricales revealed by the genome sequences of Fistulina hepatica and Cylindrobasidium torrendii.</title>
        <authorList>
            <person name="Floudas D."/>
            <person name="Held B.W."/>
            <person name="Riley R."/>
            <person name="Nagy L.G."/>
            <person name="Koehler G."/>
            <person name="Ransdell A.S."/>
            <person name="Younus H."/>
            <person name="Chow J."/>
            <person name="Chiniquy J."/>
            <person name="Lipzen A."/>
            <person name="Tritt A."/>
            <person name="Sun H."/>
            <person name="Haridas S."/>
            <person name="LaButti K."/>
            <person name="Ohm R.A."/>
            <person name="Kues U."/>
            <person name="Blanchette R.A."/>
            <person name="Grigoriev I.V."/>
            <person name="Minto R.E."/>
            <person name="Hibbett D.S."/>
        </authorList>
    </citation>
    <scope>NUCLEOTIDE SEQUENCE [LARGE SCALE GENOMIC DNA]</scope>
    <source>
        <strain evidence="2 3">FP15055 ss-10</strain>
    </source>
</reference>
<name>A0A0D7BKV5_9AGAR</name>
<dbReference type="Proteomes" id="UP000054007">
    <property type="component" value="Unassembled WGS sequence"/>
</dbReference>